<name>A0A1G6P0F3_9ACTN</name>
<dbReference type="EMBL" id="FMZF01000003">
    <property type="protein sequence ID" value="SDC72885.1"/>
    <property type="molecule type" value="Genomic_DNA"/>
</dbReference>
<organism evidence="1 2">
    <name type="scientific">Geodermatophilus telluris</name>
    <dbReference type="NCBI Taxonomy" id="1190417"/>
    <lineage>
        <taxon>Bacteria</taxon>
        <taxon>Bacillati</taxon>
        <taxon>Actinomycetota</taxon>
        <taxon>Actinomycetes</taxon>
        <taxon>Geodermatophilales</taxon>
        <taxon>Geodermatophilaceae</taxon>
        <taxon>Geodermatophilus</taxon>
    </lineage>
</organism>
<dbReference type="AlphaFoldDB" id="A0A1G6P0F3"/>
<sequence>MTSSAVLRAALLGTAAGGRSALGVAGPVLTSPTRRPARAAALAAVAGELVADKLPATPDRTVPPSVVVRLASGAAGGWLLARRDGSEWLLPALAGVAGAAAGTLGGARWRRVAAPRLGALPAALAEDALVLALAAAAVRATPGVPAGRPPRAR</sequence>
<protein>
    <recommendedName>
        <fullName evidence="3">DUF4126 domain-containing protein</fullName>
    </recommendedName>
</protein>
<dbReference type="STRING" id="1190417.SAMN05660690_2308"/>
<dbReference type="Proteomes" id="UP000199416">
    <property type="component" value="Unassembled WGS sequence"/>
</dbReference>
<dbReference type="RefSeq" id="WP_091366007.1">
    <property type="nucleotide sequence ID" value="NZ_FMZF01000003.1"/>
</dbReference>
<reference evidence="2" key="1">
    <citation type="submission" date="2016-10" db="EMBL/GenBank/DDBJ databases">
        <authorList>
            <person name="Varghese N."/>
            <person name="Submissions S."/>
        </authorList>
    </citation>
    <scope>NUCLEOTIDE SEQUENCE [LARGE SCALE GENOMIC DNA]</scope>
    <source>
        <strain evidence="2">DSM 45421</strain>
    </source>
</reference>
<gene>
    <name evidence="1" type="ORF">SAMN05660690_2308</name>
</gene>
<evidence type="ECO:0008006" key="3">
    <source>
        <dbReference type="Google" id="ProtNLM"/>
    </source>
</evidence>
<accession>A0A1G6P0F3</accession>
<evidence type="ECO:0000313" key="2">
    <source>
        <dbReference type="Proteomes" id="UP000199416"/>
    </source>
</evidence>
<proteinExistence type="predicted"/>
<keyword evidence="2" id="KW-1185">Reference proteome</keyword>
<evidence type="ECO:0000313" key="1">
    <source>
        <dbReference type="EMBL" id="SDC72885.1"/>
    </source>
</evidence>